<keyword evidence="3" id="KW-1185">Reference proteome</keyword>
<dbReference type="Proteomes" id="UP000269998">
    <property type="component" value="Chromosome"/>
</dbReference>
<sequence>MQPWKNSRNNALFQSHGLLDQLADRKIVLPKPVATAVDTLTRIEDTAPKPPAQNAIREAILADRDADHINGLLLAELAHQRHAAEHQNTKVDAALAVLAAVIDTHDDIYPQLKAQADKAIEHLTAAAKLPSQDVMQLVRDGDHKGAQLVAEVDTVAAELDTLYSLRDGYLYRGGYESLRVGPVDASRWKNPDKPGRGPSVAAQFLDGISRKNTLWFPTQAEAVEAAQPAYQREKAEAEQREHIRREQNANARAFAG</sequence>
<proteinExistence type="predicted"/>
<dbReference type="RefSeq" id="WP_158015188.1">
    <property type="nucleotide sequence ID" value="NZ_CBCSKE010000027.1"/>
</dbReference>
<reference evidence="3" key="1">
    <citation type="submission" date="2018-02" db="EMBL/GenBank/DDBJ databases">
        <authorList>
            <person name="Seth-Smith MB H."/>
            <person name="Seth-Smith H."/>
        </authorList>
    </citation>
    <scope>NUCLEOTIDE SEQUENCE [LARGE SCALE GENOMIC DNA]</scope>
</reference>
<dbReference type="EMBL" id="LR130759">
    <property type="protein sequence ID" value="VDM86956.1"/>
    <property type="molecule type" value="Genomic_DNA"/>
</dbReference>
<organism evidence="2 3">
    <name type="scientific">Mycobacterium basiliense</name>
    <dbReference type="NCBI Taxonomy" id="2094119"/>
    <lineage>
        <taxon>Bacteria</taxon>
        <taxon>Bacillati</taxon>
        <taxon>Actinomycetota</taxon>
        <taxon>Actinomycetes</taxon>
        <taxon>Mycobacteriales</taxon>
        <taxon>Mycobacteriaceae</taxon>
        <taxon>Mycobacterium</taxon>
    </lineage>
</organism>
<dbReference type="OrthoDB" id="9961070at2"/>
<evidence type="ECO:0000313" key="3">
    <source>
        <dbReference type="Proteomes" id="UP000269998"/>
    </source>
</evidence>
<accession>A0A3S4FK24</accession>
<gene>
    <name evidence="2" type="ORF">MB901379_00485</name>
</gene>
<dbReference type="AlphaFoldDB" id="A0A3S4FK24"/>
<protein>
    <submittedName>
        <fullName evidence="2">Uncharacterized protein</fullName>
    </submittedName>
</protein>
<evidence type="ECO:0000313" key="2">
    <source>
        <dbReference type="EMBL" id="VDM86956.1"/>
    </source>
</evidence>
<evidence type="ECO:0000256" key="1">
    <source>
        <dbReference type="SAM" id="MobiDB-lite"/>
    </source>
</evidence>
<feature type="region of interest" description="Disordered" evidence="1">
    <location>
        <begin position="228"/>
        <end position="256"/>
    </location>
</feature>
<feature type="compositionally biased region" description="Basic and acidic residues" evidence="1">
    <location>
        <begin position="231"/>
        <end position="247"/>
    </location>
</feature>
<name>A0A3S4FK24_9MYCO</name>
<dbReference type="KEGG" id="mbai:MB901379_00485"/>